<evidence type="ECO:0000256" key="3">
    <source>
        <dbReference type="ARBA" id="ARBA00022448"/>
    </source>
</evidence>
<dbReference type="AlphaFoldDB" id="A0A200QES1"/>
<feature type="compositionally biased region" description="Basic and acidic residues" evidence="11">
    <location>
        <begin position="204"/>
        <end position="219"/>
    </location>
</feature>
<evidence type="ECO:0000313" key="16">
    <source>
        <dbReference type="Proteomes" id="UP000195402"/>
    </source>
</evidence>
<feature type="transmembrane region" description="Helical" evidence="12">
    <location>
        <begin position="465"/>
        <end position="484"/>
    </location>
</feature>
<dbReference type="Proteomes" id="UP000195402">
    <property type="component" value="Unassembled WGS sequence"/>
</dbReference>
<sequence>MKFGKEFTSQMVPEWQEAYMDYNYLKSLLKDILSIKQRIKQAQPPVLASNSALKKRVSLYRAFSGLTGRSNNLKSSPREDEEDQVILVNPVQHEGSEGGYQTLFLMSSDEGGEYELVFFRRLDDEFNKVNKFYKTKVQEVLNEAQELNKQMDALIALRLKVEMPAVGFEEPALMHLVPGIVPSRASIGTRSPGKAHMEVIKEVEMSSERGSDDKADASKSRSVGGEKMNITGSRPAPLEVLNHVKINVKLETPRSTLKGIFTDSKYKDLTFSNEELKHVEEQLKQAFIEFYQKLRLLKSYSFLNVLAFSKIMKKYDKITSRSASKAYLKMVDNSYLGSSDEVIRLMERVEATFIKHFSNANRRKGISALKPKARAERHRVTFFLGLFSGCSVALAVGIGMIIHARNIFKSEGRGQYMENMFPLYSLFGFIVLHLVMYSADVFFWRRYRVNYPFIFGFKPGTELGYREVFLVSAGLSVLALAGVLSNLDMDMDPKTKSFQALTELVPLGLVTVVLLITFCPFNIIYHSSRFFLLRCLFHCICAPLYKVTLPDFFLADQLTSQVQALRSLEFYICYYGWGDFKQRTNNCSKSDVFKIFSFIVAVIPYWFRFIQCIRRLLEEKETIQGLNGLKYFSTIVAVVMRTAYDQKKGTTWKIMAGASSMVAALANTYWDLVIDWGLLRWHSRNFCLRDKLLVPHTSVYFIAMVLNVLLRFAWLQSILGFTEFFFFHKTAVVAIFACLEIIRRGIWNFFRLENEHLNNVGKYRAFKSVPLPFNYDEDEDKDE</sequence>
<dbReference type="InterPro" id="IPR004331">
    <property type="entry name" value="SPX_dom"/>
</dbReference>
<keyword evidence="10" id="KW-0175">Coiled coil</keyword>
<evidence type="ECO:0000259" key="13">
    <source>
        <dbReference type="PROSITE" id="PS51380"/>
    </source>
</evidence>
<keyword evidence="7 12" id="KW-1133">Transmembrane helix</keyword>
<dbReference type="GO" id="GO:0000822">
    <property type="term" value="F:inositol hexakisphosphate binding"/>
    <property type="evidence" value="ECO:0007669"/>
    <property type="project" value="TreeGrafter"/>
</dbReference>
<keyword evidence="16" id="KW-1185">Reference proteome</keyword>
<evidence type="ECO:0000256" key="9">
    <source>
        <dbReference type="ARBA" id="ARBA00043939"/>
    </source>
</evidence>
<evidence type="ECO:0000256" key="11">
    <source>
        <dbReference type="SAM" id="MobiDB-lite"/>
    </source>
</evidence>
<feature type="transmembrane region" description="Helical" evidence="12">
    <location>
        <begin position="699"/>
        <end position="719"/>
    </location>
</feature>
<feature type="transmembrane region" description="Helical" evidence="12">
    <location>
        <begin position="504"/>
        <end position="524"/>
    </location>
</feature>
<comment type="caution">
    <text evidence="15">The sequence shown here is derived from an EMBL/GenBank/DDBJ whole genome shotgun (WGS) entry which is preliminary data.</text>
</comment>
<dbReference type="OrthoDB" id="9970435at2759"/>
<keyword evidence="5" id="KW-0592">Phosphate transport</keyword>
<feature type="domain" description="SPX" evidence="14">
    <location>
        <begin position="1"/>
        <end position="329"/>
    </location>
</feature>
<evidence type="ECO:0000313" key="15">
    <source>
        <dbReference type="EMBL" id="OVA08959.1"/>
    </source>
</evidence>
<feature type="transmembrane region" description="Helical" evidence="12">
    <location>
        <begin position="592"/>
        <end position="607"/>
    </location>
</feature>
<dbReference type="STRING" id="56857.A0A200QES1"/>
<keyword evidence="4" id="KW-1003">Cell membrane</keyword>
<gene>
    <name evidence="15" type="ORF">BVC80_9097g18</name>
</gene>
<feature type="transmembrane region" description="Helical" evidence="12">
    <location>
        <begin position="380"/>
        <end position="403"/>
    </location>
</feature>
<dbReference type="CDD" id="cd14476">
    <property type="entry name" value="SPX_PHO1_like"/>
    <property type="match status" value="1"/>
</dbReference>
<reference evidence="15 16" key="1">
    <citation type="journal article" date="2017" name="Mol. Plant">
        <title>The Genome of Medicinal Plant Macleaya cordata Provides New Insights into Benzylisoquinoline Alkaloids Metabolism.</title>
        <authorList>
            <person name="Liu X."/>
            <person name="Liu Y."/>
            <person name="Huang P."/>
            <person name="Ma Y."/>
            <person name="Qing Z."/>
            <person name="Tang Q."/>
            <person name="Cao H."/>
            <person name="Cheng P."/>
            <person name="Zheng Y."/>
            <person name="Yuan Z."/>
            <person name="Zhou Y."/>
            <person name="Liu J."/>
            <person name="Tang Z."/>
            <person name="Zhuo Y."/>
            <person name="Zhang Y."/>
            <person name="Yu L."/>
            <person name="Huang J."/>
            <person name="Yang P."/>
            <person name="Peng Q."/>
            <person name="Zhang J."/>
            <person name="Jiang W."/>
            <person name="Zhang Z."/>
            <person name="Lin K."/>
            <person name="Ro D.K."/>
            <person name="Chen X."/>
            <person name="Xiong X."/>
            <person name="Shang Y."/>
            <person name="Huang S."/>
            <person name="Zeng J."/>
        </authorList>
    </citation>
    <scope>NUCLEOTIDE SEQUENCE [LARGE SCALE GENOMIC DNA]</scope>
    <source>
        <strain evidence="16">cv. BLH2017</strain>
        <tissue evidence="15">Root</tissue>
    </source>
</reference>
<dbReference type="InParanoid" id="A0A200QES1"/>
<dbReference type="GO" id="GO:0006817">
    <property type="term" value="P:phosphate ion transport"/>
    <property type="evidence" value="ECO:0007669"/>
    <property type="project" value="UniProtKB-KW"/>
</dbReference>
<evidence type="ECO:0000256" key="2">
    <source>
        <dbReference type="ARBA" id="ARBA00009665"/>
    </source>
</evidence>
<dbReference type="InterPro" id="IPR034092">
    <property type="entry name" value="PHO1_SPX"/>
</dbReference>
<feature type="transmembrane region" description="Helical" evidence="12">
    <location>
        <begin position="423"/>
        <end position="444"/>
    </location>
</feature>
<dbReference type="GO" id="GO:0005802">
    <property type="term" value="C:trans-Golgi network"/>
    <property type="evidence" value="ECO:0007669"/>
    <property type="project" value="TreeGrafter"/>
</dbReference>
<name>A0A200QES1_MACCD</name>
<comment type="subcellular location">
    <subcellularLocation>
        <location evidence="1">Cell membrane</location>
        <topology evidence="1">Multi-pass membrane protein</topology>
    </subcellularLocation>
</comment>
<evidence type="ECO:0000256" key="5">
    <source>
        <dbReference type="ARBA" id="ARBA00022592"/>
    </source>
</evidence>
<feature type="coiled-coil region" evidence="10">
    <location>
        <begin position="130"/>
        <end position="157"/>
    </location>
</feature>
<keyword evidence="6 12" id="KW-0812">Transmembrane</keyword>
<feature type="transmembrane region" description="Helical" evidence="12">
    <location>
        <begin position="725"/>
        <end position="742"/>
    </location>
</feature>
<evidence type="ECO:0000256" key="7">
    <source>
        <dbReference type="ARBA" id="ARBA00022989"/>
    </source>
</evidence>
<comment type="function">
    <text evidence="9">May transport inorganic phosphate (Pi).</text>
</comment>
<dbReference type="InterPro" id="IPR004342">
    <property type="entry name" value="EXS_C"/>
</dbReference>
<feature type="transmembrane region" description="Helical" evidence="12">
    <location>
        <begin position="656"/>
        <end position="678"/>
    </location>
</feature>
<evidence type="ECO:0000256" key="4">
    <source>
        <dbReference type="ARBA" id="ARBA00022475"/>
    </source>
</evidence>
<proteinExistence type="inferred from homology"/>
<feature type="domain" description="EXS" evidence="13">
    <location>
        <begin position="588"/>
        <end position="783"/>
    </location>
</feature>
<dbReference type="GO" id="GO:0016036">
    <property type="term" value="P:cellular response to phosphate starvation"/>
    <property type="evidence" value="ECO:0007669"/>
    <property type="project" value="TreeGrafter"/>
</dbReference>
<dbReference type="PROSITE" id="PS51382">
    <property type="entry name" value="SPX"/>
    <property type="match status" value="1"/>
</dbReference>
<dbReference type="OMA" id="HMEAIHE"/>
<accession>A0A200QES1</accession>
<evidence type="ECO:0000256" key="6">
    <source>
        <dbReference type="ARBA" id="ARBA00022692"/>
    </source>
</evidence>
<dbReference type="Pfam" id="PF03124">
    <property type="entry name" value="EXS"/>
    <property type="match status" value="1"/>
</dbReference>
<protein>
    <submittedName>
        <fullName evidence="15">SPX</fullName>
    </submittedName>
</protein>
<keyword evidence="8 12" id="KW-0472">Membrane</keyword>
<evidence type="ECO:0000256" key="12">
    <source>
        <dbReference type="SAM" id="Phobius"/>
    </source>
</evidence>
<dbReference type="PANTHER" id="PTHR10783">
    <property type="entry name" value="XENOTROPIC AND POLYTROPIC RETROVIRUS RECEPTOR 1-RELATED"/>
    <property type="match status" value="1"/>
</dbReference>
<evidence type="ECO:0000256" key="10">
    <source>
        <dbReference type="SAM" id="Coils"/>
    </source>
</evidence>
<dbReference type="PROSITE" id="PS51380">
    <property type="entry name" value="EXS"/>
    <property type="match status" value="1"/>
</dbReference>
<evidence type="ECO:0000256" key="8">
    <source>
        <dbReference type="ARBA" id="ARBA00023136"/>
    </source>
</evidence>
<dbReference type="Pfam" id="PF03105">
    <property type="entry name" value="SPX"/>
    <property type="match status" value="1"/>
</dbReference>
<evidence type="ECO:0000256" key="1">
    <source>
        <dbReference type="ARBA" id="ARBA00004651"/>
    </source>
</evidence>
<organism evidence="15 16">
    <name type="scientific">Macleaya cordata</name>
    <name type="common">Five-seeded plume-poppy</name>
    <name type="synonym">Bocconia cordata</name>
    <dbReference type="NCBI Taxonomy" id="56857"/>
    <lineage>
        <taxon>Eukaryota</taxon>
        <taxon>Viridiplantae</taxon>
        <taxon>Streptophyta</taxon>
        <taxon>Embryophyta</taxon>
        <taxon>Tracheophyta</taxon>
        <taxon>Spermatophyta</taxon>
        <taxon>Magnoliopsida</taxon>
        <taxon>Ranunculales</taxon>
        <taxon>Papaveraceae</taxon>
        <taxon>Papaveroideae</taxon>
        <taxon>Macleaya</taxon>
    </lineage>
</organism>
<dbReference type="EMBL" id="MVGT01002224">
    <property type="protein sequence ID" value="OVA08959.1"/>
    <property type="molecule type" value="Genomic_DNA"/>
</dbReference>
<dbReference type="GO" id="GO:0005886">
    <property type="term" value="C:plasma membrane"/>
    <property type="evidence" value="ECO:0007669"/>
    <property type="project" value="UniProtKB-SubCell"/>
</dbReference>
<keyword evidence="3" id="KW-0813">Transport</keyword>
<evidence type="ECO:0000259" key="14">
    <source>
        <dbReference type="PROSITE" id="PS51382"/>
    </source>
</evidence>
<dbReference type="PANTHER" id="PTHR10783:SF124">
    <property type="entry name" value="PHOSPHATE TRANSPORTER PHO1 HOMOLOG 9"/>
    <property type="match status" value="1"/>
</dbReference>
<feature type="region of interest" description="Disordered" evidence="11">
    <location>
        <begin position="204"/>
        <end position="229"/>
    </location>
</feature>
<comment type="similarity">
    <text evidence="2">Belongs to the SYG1 (TC 2.A.94) family.</text>
</comment>